<dbReference type="SUPFAM" id="SSF69593">
    <property type="entry name" value="Glycerol-3-phosphate (1)-acyltransferase"/>
    <property type="match status" value="1"/>
</dbReference>
<feature type="transmembrane region" description="Helical" evidence="5">
    <location>
        <begin position="60"/>
        <end position="82"/>
    </location>
</feature>
<keyword evidence="5" id="KW-0812">Transmembrane</keyword>
<proteinExistence type="predicted"/>
<evidence type="ECO:0000313" key="8">
    <source>
        <dbReference type="Proteomes" id="UP000037510"/>
    </source>
</evidence>
<feature type="transmembrane region" description="Helical" evidence="5">
    <location>
        <begin position="20"/>
        <end position="40"/>
    </location>
</feature>
<dbReference type="InterPro" id="IPR002123">
    <property type="entry name" value="Plipid/glycerol_acylTrfase"/>
</dbReference>
<comment type="pathway">
    <text evidence="1">Phospholipid metabolism; CDP-diacylglycerol biosynthesis; CDP-diacylglycerol from sn-glycerol 3-phosphate: step 2/3.</text>
</comment>
<evidence type="ECO:0000256" key="4">
    <source>
        <dbReference type="ARBA" id="ARBA00023315"/>
    </source>
</evidence>
<dbReference type="EC" id="2.3.1.51" evidence="2"/>
<dbReference type="GO" id="GO:0003841">
    <property type="term" value="F:1-acylglycerol-3-phosphate O-acyltransferase activity"/>
    <property type="evidence" value="ECO:0007669"/>
    <property type="project" value="UniProtKB-EC"/>
</dbReference>
<feature type="domain" description="Phospholipid/glycerol acyltransferase" evidence="6">
    <location>
        <begin position="33"/>
        <end position="77"/>
    </location>
</feature>
<protein>
    <recommendedName>
        <fullName evidence="2">1-acylglycerol-3-phosphate O-acyltransferase</fullName>
        <ecNumber evidence="2">2.3.1.51</ecNumber>
    </recommendedName>
</protein>
<dbReference type="AlphaFoldDB" id="A0A0L7KZD6"/>
<keyword evidence="5" id="KW-1133">Transmembrane helix</keyword>
<evidence type="ECO:0000259" key="6">
    <source>
        <dbReference type="Pfam" id="PF01553"/>
    </source>
</evidence>
<keyword evidence="3 7" id="KW-0808">Transferase</keyword>
<dbReference type="PANTHER" id="PTHR10434:SF11">
    <property type="entry name" value="1-ACYL-SN-GLYCEROL-3-PHOSPHATE ACYLTRANSFERASE"/>
    <property type="match status" value="1"/>
</dbReference>
<comment type="caution">
    <text evidence="7">The sequence shown here is derived from an EMBL/GenBank/DDBJ whole genome shotgun (WGS) entry which is preliminary data.</text>
</comment>
<accession>A0A0L7KZD6</accession>
<evidence type="ECO:0000313" key="7">
    <source>
        <dbReference type="EMBL" id="KOB68587.1"/>
    </source>
</evidence>
<dbReference type="Proteomes" id="UP000037510">
    <property type="component" value="Unassembled WGS sequence"/>
</dbReference>
<organism evidence="7 8">
    <name type="scientific">Operophtera brumata</name>
    <name type="common">Winter moth</name>
    <name type="synonym">Phalaena brumata</name>
    <dbReference type="NCBI Taxonomy" id="104452"/>
    <lineage>
        <taxon>Eukaryota</taxon>
        <taxon>Metazoa</taxon>
        <taxon>Ecdysozoa</taxon>
        <taxon>Arthropoda</taxon>
        <taxon>Hexapoda</taxon>
        <taxon>Insecta</taxon>
        <taxon>Pterygota</taxon>
        <taxon>Neoptera</taxon>
        <taxon>Endopterygota</taxon>
        <taxon>Lepidoptera</taxon>
        <taxon>Glossata</taxon>
        <taxon>Ditrysia</taxon>
        <taxon>Geometroidea</taxon>
        <taxon>Geometridae</taxon>
        <taxon>Larentiinae</taxon>
        <taxon>Operophtera</taxon>
    </lineage>
</organism>
<reference evidence="7 8" key="1">
    <citation type="journal article" date="2015" name="Genome Biol. Evol.">
        <title>The genome of winter moth (Operophtera brumata) provides a genomic perspective on sexual dimorphism and phenology.</title>
        <authorList>
            <person name="Derks M.F."/>
            <person name="Smit S."/>
            <person name="Salis L."/>
            <person name="Schijlen E."/>
            <person name="Bossers A."/>
            <person name="Mateman C."/>
            <person name="Pijl A.S."/>
            <person name="de Ridder D."/>
            <person name="Groenen M.A."/>
            <person name="Visser M.E."/>
            <person name="Megens H.J."/>
        </authorList>
    </citation>
    <scope>NUCLEOTIDE SEQUENCE [LARGE SCALE GENOMIC DNA]</scope>
    <source>
        <strain evidence="7">WM2013NL</strain>
        <tissue evidence="7">Head and thorax</tissue>
    </source>
</reference>
<keyword evidence="5" id="KW-0472">Membrane</keyword>
<sequence>MLYAWDKVKKIVMVVKTEFWYMGIVALAAYKGGAAKVWMFPEGTRNTGNTVKLLPFKKGAFTLAVDAQVPIIPIVFSPHYFINDKKHIFYNNGKVIMRCLEPVPTEGLTPEDIPELQERLHQIMWDAFFYGSRNVILNKVRFHLRISKIGEGSELGSQFAPRGTR</sequence>
<gene>
    <name evidence="7" type="ORF">OBRU01_18123</name>
</gene>
<dbReference type="PANTHER" id="PTHR10434">
    <property type="entry name" value="1-ACYL-SN-GLYCEROL-3-PHOSPHATE ACYLTRANSFERASE"/>
    <property type="match status" value="1"/>
</dbReference>
<dbReference type="GO" id="GO:0006654">
    <property type="term" value="P:phosphatidic acid biosynthetic process"/>
    <property type="evidence" value="ECO:0007669"/>
    <property type="project" value="TreeGrafter"/>
</dbReference>
<keyword evidence="4 7" id="KW-0012">Acyltransferase</keyword>
<dbReference type="Pfam" id="PF01553">
    <property type="entry name" value="Acyltransferase"/>
    <property type="match status" value="1"/>
</dbReference>
<dbReference type="STRING" id="104452.A0A0L7KZD6"/>
<evidence type="ECO:0000256" key="2">
    <source>
        <dbReference type="ARBA" id="ARBA00013211"/>
    </source>
</evidence>
<evidence type="ECO:0000256" key="3">
    <source>
        <dbReference type="ARBA" id="ARBA00022679"/>
    </source>
</evidence>
<evidence type="ECO:0000256" key="5">
    <source>
        <dbReference type="SAM" id="Phobius"/>
    </source>
</evidence>
<dbReference type="EMBL" id="JTDY01004113">
    <property type="protein sequence ID" value="KOB68587.1"/>
    <property type="molecule type" value="Genomic_DNA"/>
</dbReference>
<dbReference type="GO" id="GO:0005783">
    <property type="term" value="C:endoplasmic reticulum"/>
    <property type="evidence" value="ECO:0007669"/>
    <property type="project" value="TreeGrafter"/>
</dbReference>
<evidence type="ECO:0000256" key="1">
    <source>
        <dbReference type="ARBA" id="ARBA00004728"/>
    </source>
</evidence>
<name>A0A0L7KZD6_OPEBR</name>
<dbReference type="CDD" id="cd07989">
    <property type="entry name" value="LPLAT_AGPAT-like"/>
    <property type="match status" value="1"/>
</dbReference>
<keyword evidence="8" id="KW-1185">Reference proteome</keyword>